<accession>A0ABP0JYA8</accession>
<feature type="region of interest" description="Disordered" evidence="3">
    <location>
        <begin position="255"/>
        <end position="282"/>
    </location>
</feature>
<dbReference type="PANTHER" id="PTHR43748">
    <property type="entry name" value="RIBOSE-5-PHOSPHATE ISOMERASE 3, CHLOROPLASTIC-RELATED"/>
    <property type="match status" value="1"/>
</dbReference>
<name>A0ABP0JYA8_9DINO</name>
<dbReference type="Pfam" id="PF06026">
    <property type="entry name" value="Rib_5-P_isom_A"/>
    <property type="match status" value="1"/>
</dbReference>
<feature type="compositionally biased region" description="Basic and acidic residues" evidence="3">
    <location>
        <begin position="336"/>
        <end position="350"/>
    </location>
</feature>
<dbReference type="Gene3D" id="3.30.70.260">
    <property type="match status" value="1"/>
</dbReference>
<protein>
    <recommendedName>
        <fullName evidence="4">CSD domain-containing protein</fullName>
    </recommendedName>
</protein>
<dbReference type="InterPro" id="IPR011129">
    <property type="entry name" value="CSD"/>
</dbReference>
<dbReference type="Gene3D" id="2.40.50.140">
    <property type="entry name" value="Nucleic acid-binding proteins"/>
    <property type="match status" value="1"/>
</dbReference>
<organism evidence="5 6">
    <name type="scientific">Durusdinium trenchii</name>
    <dbReference type="NCBI Taxonomy" id="1381693"/>
    <lineage>
        <taxon>Eukaryota</taxon>
        <taxon>Sar</taxon>
        <taxon>Alveolata</taxon>
        <taxon>Dinophyceae</taxon>
        <taxon>Suessiales</taxon>
        <taxon>Symbiodiniaceae</taxon>
        <taxon>Durusdinium</taxon>
    </lineage>
</organism>
<dbReference type="SMART" id="SM00357">
    <property type="entry name" value="CSP"/>
    <property type="match status" value="1"/>
</dbReference>
<evidence type="ECO:0000256" key="1">
    <source>
        <dbReference type="ARBA" id="ARBA00001713"/>
    </source>
</evidence>
<feature type="compositionally biased region" description="Low complexity" evidence="3">
    <location>
        <begin position="363"/>
        <end position="378"/>
    </location>
</feature>
<dbReference type="InterPro" id="IPR002059">
    <property type="entry name" value="CSP_DNA-bd"/>
</dbReference>
<comment type="pathway">
    <text evidence="2">Carbohydrate degradation.</text>
</comment>
<dbReference type="InterPro" id="IPR050262">
    <property type="entry name" value="Ribose-5P_isomerase"/>
</dbReference>
<dbReference type="InterPro" id="IPR004788">
    <property type="entry name" value="Ribose5P_isomerase_type_A"/>
</dbReference>
<evidence type="ECO:0000256" key="3">
    <source>
        <dbReference type="SAM" id="MobiDB-lite"/>
    </source>
</evidence>
<feature type="compositionally biased region" description="Basic and acidic residues" evidence="3">
    <location>
        <begin position="220"/>
        <end position="231"/>
    </location>
</feature>
<feature type="region of interest" description="Disordered" evidence="3">
    <location>
        <begin position="212"/>
        <end position="231"/>
    </location>
</feature>
<dbReference type="PROSITE" id="PS51857">
    <property type="entry name" value="CSD_2"/>
    <property type="match status" value="1"/>
</dbReference>
<gene>
    <name evidence="5" type="ORF">CCMP2556_LOCUS13681</name>
</gene>
<keyword evidence="6" id="KW-1185">Reference proteome</keyword>
<feature type="domain" description="CSD" evidence="4">
    <location>
        <begin position="2"/>
        <end position="69"/>
    </location>
</feature>
<dbReference type="EMBL" id="CAXAMN010006880">
    <property type="protein sequence ID" value="CAK9019501.1"/>
    <property type="molecule type" value="Genomic_DNA"/>
</dbReference>
<evidence type="ECO:0000256" key="2">
    <source>
        <dbReference type="ARBA" id="ARBA00004921"/>
    </source>
</evidence>
<dbReference type="Pfam" id="PF00313">
    <property type="entry name" value="CSD"/>
    <property type="match status" value="1"/>
</dbReference>
<proteinExistence type="predicted"/>
<dbReference type="PROSITE" id="PS00352">
    <property type="entry name" value="CSD_1"/>
    <property type="match status" value="1"/>
</dbReference>
<evidence type="ECO:0000259" key="4">
    <source>
        <dbReference type="PROSITE" id="PS51857"/>
    </source>
</evidence>
<dbReference type="SUPFAM" id="SSF50249">
    <property type="entry name" value="Nucleic acid-binding proteins"/>
    <property type="match status" value="1"/>
</dbReference>
<sequence>MAHVGTLKRFVEGKGFGFIENSDGSGDVFVHFSQLTNGGSDDMIVGAEMSFDITEDPRSGKTKATNVTLTNGGSGERLAGLGPGFPVPVEIVPFCHEHTMRQIAALPALAGCEPVLRLGNVANNQKDGDEPAITDNGNYIVDLKCSCHDWQDPVAAGEQLKATVGVVDHGLFTGMTTACIVAGSDGIIVKAPRVREDRREPAVMVHTIWEPNPRGQLGAEDGKTDRTESRRARSRRGVKFIVVESWALGTRYRCGGGAKAEDDEKGRPRHDSAAEISPEWPDRAEGNTFCLEARNRPTFVALLARFSYSASNRFERSRRKEIVRILGHLPLIREFRDHPGERPERGERGEPLTARPRSSYSTRPQSSRPARPQSSGGRAQKGHTPTAAPHSARYVPRPPMSARKQAWDAPKSARRPESRPEESKQQIRRPATPREAAQEGRLRSPCPVAFFENQQEVEEPKLQAHEEKPPVQEEAWYQQAMKTAAASARLGFAAMPLEDEVPVRRDSEEAAARTRYLRKLAEVGIDPEGMTAGDILRLLYARDSSTTYRRMNKEAQKKLLVRVKTPLCMRTVLKERAVQEVVAARDKPAEQVHECLDRWEIDTLAEVCRSLKYFDEEAAGQVSTYLRSYGGRQYMEPYKRKAYVRPPTA</sequence>
<dbReference type="Proteomes" id="UP001642484">
    <property type="component" value="Unassembled WGS sequence"/>
</dbReference>
<comment type="caution">
    <text evidence="5">The sequence shown here is derived from an EMBL/GenBank/DDBJ whole genome shotgun (WGS) entry which is preliminary data.</text>
</comment>
<reference evidence="5 6" key="1">
    <citation type="submission" date="2024-02" db="EMBL/GenBank/DDBJ databases">
        <authorList>
            <person name="Chen Y."/>
            <person name="Shah S."/>
            <person name="Dougan E. K."/>
            <person name="Thang M."/>
            <person name="Chan C."/>
        </authorList>
    </citation>
    <scope>NUCLEOTIDE SEQUENCE [LARGE SCALE GENOMIC DNA]</scope>
</reference>
<evidence type="ECO:0000313" key="6">
    <source>
        <dbReference type="Proteomes" id="UP001642484"/>
    </source>
</evidence>
<feature type="region of interest" description="Disordered" evidence="3">
    <location>
        <begin position="336"/>
        <end position="444"/>
    </location>
</feature>
<feature type="compositionally biased region" description="Basic and acidic residues" evidence="3">
    <location>
        <begin position="414"/>
        <end position="425"/>
    </location>
</feature>
<evidence type="ECO:0000313" key="5">
    <source>
        <dbReference type="EMBL" id="CAK9019501.1"/>
    </source>
</evidence>
<comment type="catalytic activity">
    <reaction evidence="1">
        <text>aldehydo-D-ribose 5-phosphate = D-ribulose 5-phosphate</text>
        <dbReference type="Rhea" id="RHEA:14657"/>
        <dbReference type="ChEBI" id="CHEBI:58121"/>
        <dbReference type="ChEBI" id="CHEBI:58273"/>
        <dbReference type="EC" id="5.3.1.6"/>
    </reaction>
</comment>
<feature type="compositionally biased region" description="Basic and acidic residues" evidence="3">
    <location>
        <begin position="259"/>
        <end position="273"/>
    </location>
</feature>
<dbReference type="SUPFAM" id="SSF75445">
    <property type="entry name" value="D-ribose-5-phosphate isomerase (RpiA), lid domain"/>
    <property type="match status" value="1"/>
</dbReference>
<dbReference type="InterPro" id="IPR012340">
    <property type="entry name" value="NA-bd_OB-fold"/>
</dbReference>
<dbReference type="InterPro" id="IPR019844">
    <property type="entry name" value="CSD_CS"/>
</dbReference>
<dbReference type="CDD" id="cd04458">
    <property type="entry name" value="CSP_CDS"/>
    <property type="match status" value="1"/>
</dbReference>
<dbReference type="PANTHER" id="PTHR43748:SF3">
    <property type="entry name" value="RIBOSE-5-PHOSPHATE ISOMERASE 3, CHLOROPLASTIC-RELATED"/>
    <property type="match status" value="1"/>
</dbReference>